<reference evidence="2" key="1">
    <citation type="journal article" date="2023" name="Mol. Phylogenet. Evol.">
        <title>Genome-scale phylogeny and comparative genomics of the fungal order Sordariales.</title>
        <authorList>
            <person name="Hensen N."/>
            <person name="Bonometti L."/>
            <person name="Westerberg I."/>
            <person name="Brannstrom I.O."/>
            <person name="Guillou S."/>
            <person name="Cros-Aarteil S."/>
            <person name="Calhoun S."/>
            <person name="Haridas S."/>
            <person name="Kuo A."/>
            <person name="Mondo S."/>
            <person name="Pangilinan J."/>
            <person name="Riley R."/>
            <person name="LaButti K."/>
            <person name="Andreopoulos B."/>
            <person name="Lipzen A."/>
            <person name="Chen C."/>
            <person name="Yan M."/>
            <person name="Daum C."/>
            <person name="Ng V."/>
            <person name="Clum A."/>
            <person name="Steindorff A."/>
            <person name="Ohm R.A."/>
            <person name="Martin F."/>
            <person name="Silar P."/>
            <person name="Natvig D.O."/>
            <person name="Lalanne C."/>
            <person name="Gautier V."/>
            <person name="Ament-Velasquez S.L."/>
            <person name="Kruys A."/>
            <person name="Hutchinson M.I."/>
            <person name="Powell A.J."/>
            <person name="Barry K."/>
            <person name="Miller A.N."/>
            <person name="Grigoriev I.V."/>
            <person name="Debuchy R."/>
            <person name="Gladieux P."/>
            <person name="Hiltunen Thoren M."/>
            <person name="Johannesson H."/>
        </authorList>
    </citation>
    <scope>NUCLEOTIDE SEQUENCE</scope>
    <source>
        <strain evidence="2">CBS 757.83</strain>
    </source>
</reference>
<keyword evidence="3" id="KW-1185">Reference proteome</keyword>
<dbReference type="Proteomes" id="UP001305647">
    <property type="component" value="Unassembled WGS sequence"/>
</dbReference>
<dbReference type="EMBL" id="MU863635">
    <property type="protein sequence ID" value="KAK4101413.1"/>
    <property type="molecule type" value="Genomic_DNA"/>
</dbReference>
<name>A0AAN6T1K7_9PEZI</name>
<reference evidence="2" key="2">
    <citation type="submission" date="2023-05" db="EMBL/GenBank/DDBJ databases">
        <authorList>
            <consortium name="Lawrence Berkeley National Laboratory"/>
            <person name="Steindorff A."/>
            <person name="Hensen N."/>
            <person name="Bonometti L."/>
            <person name="Westerberg I."/>
            <person name="Brannstrom I.O."/>
            <person name="Guillou S."/>
            <person name="Cros-Aarteil S."/>
            <person name="Calhoun S."/>
            <person name="Haridas S."/>
            <person name="Kuo A."/>
            <person name="Mondo S."/>
            <person name="Pangilinan J."/>
            <person name="Riley R."/>
            <person name="Labutti K."/>
            <person name="Andreopoulos B."/>
            <person name="Lipzen A."/>
            <person name="Chen C."/>
            <person name="Yanf M."/>
            <person name="Daum C."/>
            <person name="Ng V."/>
            <person name="Clum A."/>
            <person name="Ohm R."/>
            <person name="Martin F."/>
            <person name="Silar P."/>
            <person name="Natvig D."/>
            <person name="Lalanne C."/>
            <person name="Gautier V."/>
            <person name="Ament-Velasquez S.L."/>
            <person name="Kruys A."/>
            <person name="Hutchinson M.I."/>
            <person name="Powell A.J."/>
            <person name="Barry K."/>
            <person name="Miller A.N."/>
            <person name="Grigoriev I.V."/>
            <person name="Debuchy R."/>
            <person name="Gladieux P."/>
            <person name="Thoren M.H."/>
            <person name="Johannesson H."/>
        </authorList>
    </citation>
    <scope>NUCLEOTIDE SEQUENCE</scope>
    <source>
        <strain evidence="2">CBS 757.83</strain>
    </source>
</reference>
<keyword evidence="1" id="KW-0472">Membrane</keyword>
<evidence type="ECO:0000313" key="3">
    <source>
        <dbReference type="Proteomes" id="UP001305647"/>
    </source>
</evidence>
<keyword evidence="1" id="KW-0812">Transmembrane</keyword>
<dbReference type="AlphaFoldDB" id="A0AAN6T1K7"/>
<comment type="caution">
    <text evidence="2">The sequence shown here is derived from an EMBL/GenBank/DDBJ whole genome shotgun (WGS) entry which is preliminary data.</text>
</comment>
<evidence type="ECO:0000313" key="2">
    <source>
        <dbReference type="EMBL" id="KAK4101413.1"/>
    </source>
</evidence>
<gene>
    <name evidence="2" type="ORF">N658DRAFT_425687</name>
</gene>
<accession>A0AAN6T1K7</accession>
<feature type="transmembrane region" description="Helical" evidence="1">
    <location>
        <begin position="20"/>
        <end position="38"/>
    </location>
</feature>
<organism evidence="2 3">
    <name type="scientific">Parathielavia hyrcaniae</name>
    <dbReference type="NCBI Taxonomy" id="113614"/>
    <lineage>
        <taxon>Eukaryota</taxon>
        <taxon>Fungi</taxon>
        <taxon>Dikarya</taxon>
        <taxon>Ascomycota</taxon>
        <taxon>Pezizomycotina</taxon>
        <taxon>Sordariomycetes</taxon>
        <taxon>Sordariomycetidae</taxon>
        <taxon>Sordariales</taxon>
        <taxon>Chaetomiaceae</taxon>
        <taxon>Parathielavia</taxon>
    </lineage>
</organism>
<evidence type="ECO:0000256" key="1">
    <source>
        <dbReference type="SAM" id="Phobius"/>
    </source>
</evidence>
<proteinExistence type="predicted"/>
<protein>
    <submittedName>
        <fullName evidence="2">Uncharacterized protein</fullName>
    </submittedName>
</protein>
<keyword evidence="1" id="KW-1133">Transmembrane helix</keyword>
<sequence>MPKKYFSPYAPRKPRSPRLVLVWMSTFVFVLWVTWYITTRQKERAAPYVEEFIHSGRGPRRVQEAGVGDGQ</sequence>